<dbReference type="EMBL" id="AP023354">
    <property type="protein sequence ID" value="BCJ26028.1"/>
    <property type="molecule type" value="Genomic_DNA"/>
</dbReference>
<evidence type="ECO:0000313" key="2">
    <source>
        <dbReference type="EMBL" id="BCJ26028.1"/>
    </source>
</evidence>
<proteinExistence type="predicted"/>
<dbReference type="AlphaFoldDB" id="A0A810KV94"/>
<dbReference type="Proteomes" id="UP000680750">
    <property type="component" value="Chromosome"/>
</dbReference>
<dbReference type="OrthoDB" id="9763290at2"/>
<sequence length="732" mass="76361">MAGLAAYFGIGGHALDELVRGLAPRGDEVADWHDDAGHLAMAVRAGIPQVHRDHRGAAVVVDGVAEPSTLLARYAEGGAGAVSGRAATDPYAAVLADPARGVLVLCRHGDGPPLYYARHDGAVLVASEPAALLAAGVPARPDPDTMARFRVDGDCDVDTRTFLAGVRRLLPGQVLEVGAHGVRPVAHGAGTPATPPPVGAGLRLGVRLDGAMTGVALLGLARTEPVPPADALPTADPAAGDDADALPVYRALLPEATTPDAVTAPGLRDAPVPVTVADVDDLLAGLGEPVPDPDVLAAWVVARRAAGEVDAILDPLGGTALLADTVAPGYLTRVADRVTTRFGVALQMPYRHVAGTGAARELLARCRRGLPAEAVPAADPAPADPTLAVLRALRADVYATFLSTSFARRPGPDPREVVAGFGDLLAGRRGDAGRFWRAFLLERWLRLIESGTPVRPVEAAPERPSSTTVDGARWLRLPVVTRTLRAGDAYADSIAWYVTERVRAACADDRYRRRFGRCWYLVVAARPLAVAQGRVRPLWELRPGWWARRMSGFVRDRSWQGLGNPWTMQTAIDEAGLRRMLFAAAAGAGGRLVHRQGMFDRVAGEPVRQVRGPVERATFPANVAVAAAPTDPGAAAAELLAAVRAGLRDDVATGIAGCAVVGTDRVGGGCQVLACVGDRPADFYAAACADDPLGRLAGTPAAVLLLAPPETATSAPRPRRNGSRAARRAAAR</sequence>
<evidence type="ECO:0008006" key="4">
    <source>
        <dbReference type="Google" id="ProtNLM"/>
    </source>
</evidence>
<feature type="region of interest" description="Disordered" evidence="1">
    <location>
        <begin position="708"/>
        <end position="732"/>
    </location>
</feature>
<dbReference type="SUPFAM" id="SSF56235">
    <property type="entry name" value="N-terminal nucleophile aminohydrolases (Ntn hydrolases)"/>
    <property type="match status" value="1"/>
</dbReference>
<evidence type="ECO:0000313" key="3">
    <source>
        <dbReference type="Proteomes" id="UP000680750"/>
    </source>
</evidence>
<feature type="compositionally biased region" description="Basic residues" evidence="1">
    <location>
        <begin position="717"/>
        <end position="732"/>
    </location>
</feature>
<organism evidence="2 3">
    <name type="scientific">Actinocatenispora sera</name>
    <dbReference type="NCBI Taxonomy" id="390989"/>
    <lineage>
        <taxon>Bacteria</taxon>
        <taxon>Bacillati</taxon>
        <taxon>Actinomycetota</taxon>
        <taxon>Actinomycetes</taxon>
        <taxon>Micromonosporales</taxon>
        <taxon>Micromonosporaceae</taxon>
        <taxon>Actinocatenispora</taxon>
    </lineage>
</organism>
<name>A0A810KV94_9ACTN</name>
<dbReference type="KEGG" id="aser:Asera_01360"/>
<dbReference type="RefSeq" id="WP_157034656.1">
    <property type="nucleotide sequence ID" value="NZ_AP023354.1"/>
</dbReference>
<protein>
    <recommendedName>
        <fullName evidence="4">Asparagine synthase (Glutamine-hydrolysing)</fullName>
    </recommendedName>
</protein>
<reference evidence="2" key="1">
    <citation type="submission" date="2020-08" db="EMBL/GenBank/DDBJ databases">
        <title>Whole genome shotgun sequence of Actinocatenispora sera NBRC 101916.</title>
        <authorList>
            <person name="Komaki H."/>
            <person name="Tamura T."/>
        </authorList>
    </citation>
    <scope>NUCLEOTIDE SEQUENCE</scope>
    <source>
        <strain evidence="2">NBRC 101916</strain>
    </source>
</reference>
<dbReference type="SUPFAM" id="SSF144010">
    <property type="entry name" value="CofE-like"/>
    <property type="match status" value="1"/>
</dbReference>
<gene>
    <name evidence="2" type="ORF">Asera_01360</name>
</gene>
<keyword evidence="3" id="KW-1185">Reference proteome</keyword>
<dbReference type="Gene3D" id="3.60.20.10">
    <property type="entry name" value="Glutamine Phosphoribosylpyrophosphate, subunit 1, domain 1"/>
    <property type="match status" value="1"/>
</dbReference>
<evidence type="ECO:0000256" key="1">
    <source>
        <dbReference type="SAM" id="MobiDB-lite"/>
    </source>
</evidence>
<accession>A0A810KV94</accession>
<dbReference type="InterPro" id="IPR029055">
    <property type="entry name" value="Ntn_hydrolases_N"/>
</dbReference>